<dbReference type="RefSeq" id="WP_169563618.1">
    <property type="nucleotide sequence ID" value="NZ_JAAXYH010000003.1"/>
</dbReference>
<reference evidence="6" key="1">
    <citation type="submission" date="2020-04" db="EMBL/GenBank/DDBJ databases">
        <title>Description of Shewanella salipaludis sp. nov., isolated from a salt marsh.</title>
        <authorList>
            <person name="Park S."/>
            <person name="Yoon J.-H."/>
        </authorList>
    </citation>
    <scope>NUCLEOTIDE SEQUENCE</scope>
    <source>
        <strain evidence="6">SHSM-M6</strain>
    </source>
</reference>
<dbReference type="Gene3D" id="2.60.120.10">
    <property type="entry name" value="Jelly Rolls"/>
    <property type="match status" value="1"/>
</dbReference>
<dbReference type="InterPro" id="IPR018062">
    <property type="entry name" value="HTH_AraC-typ_CS"/>
</dbReference>
<dbReference type="GO" id="GO:0043565">
    <property type="term" value="F:sequence-specific DNA binding"/>
    <property type="evidence" value="ECO:0007669"/>
    <property type="project" value="InterPro"/>
</dbReference>
<evidence type="ECO:0000259" key="5">
    <source>
        <dbReference type="PROSITE" id="PS01124"/>
    </source>
</evidence>
<dbReference type="SUPFAM" id="SSF51215">
    <property type="entry name" value="Regulatory protein AraC"/>
    <property type="match status" value="1"/>
</dbReference>
<dbReference type="InterPro" id="IPR037923">
    <property type="entry name" value="HTH-like"/>
</dbReference>
<dbReference type="InterPro" id="IPR018060">
    <property type="entry name" value="HTH_AraC"/>
</dbReference>
<keyword evidence="7" id="KW-1185">Reference proteome</keyword>
<evidence type="ECO:0000256" key="1">
    <source>
        <dbReference type="ARBA" id="ARBA00023015"/>
    </source>
</evidence>
<keyword evidence="2" id="KW-0238">DNA-binding</keyword>
<gene>
    <name evidence="6" type="ORF">HC757_07195</name>
</gene>
<proteinExistence type="predicted"/>
<dbReference type="InterPro" id="IPR020449">
    <property type="entry name" value="Tscrpt_reg_AraC-type_HTH"/>
</dbReference>
<keyword evidence="4" id="KW-0804">Transcription</keyword>
<name>A0A972JL17_9GAMM</name>
<dbReference type="PANTHER" id="PTHR43280">
    <property type="entry name" value="ARAC-FAMILY TRANSCRIPTIONAL REGULATOR"/>
    <property type="match status" value="1"/>
</dbReference>
<evidence type="ECO:0000256" key="3">
    <source>
        <dbReference type="ARBA" id="ARBA00023159"/>
    </source>
</evidence>
<dbReference type="InterPro" id="IPR003313">
    <property type="entry name" value="AraC-bd"/>
</dbReference>
<dbReference type="EMBL" id="JAAXYH010000003">
    <property type="protein sequence ID" value="NMH64957.1"/>
    <property type="molecule type" value="Genomic_DNA"/>
</dbReference>
<dbReference type="Gene3D" id="1.10.10.60">
    <property type="entry name" value="Homeodomain-like"/>
    <property type="match status" value="1"/>
</dbReference>
<dbReference type="SMART" id="SM00342">
    <property type="entry name" value="HTH_ARAC"/>
    <property type="match status" value="1"/>
</dbReference>
<evidence type="ECO:0000256" key="2">
    <source>
        <dbReference type="ARBA" id="ARBA00023125"/>
    </source>
</evidence>
<dbReference type="InterPro" id="IPR009057">
    <property type="entry name" value="Homeodomain-like_sf"/>
</dbReference>
<dbReference type="Pfam" id="PF02311">
    <property type="entry name" value="AraC_binding"/>
    <property type="match status" value="1"/>
</dbReference>
<accession>A0A972JL17</accession>
<dbReference type="GO" id="GO:0003700">
    <property type="term" value="F:DNA-binding transcription factor activity"/>
    <property type="evidence" value="ECO:0007669"/>
    <property type="project" value="InterPro"/>
</dbReference>
<protein>
    <submittedName>
        <fullName evidence="6">AraC family transcriptional regulator</fullName>
    </submittedName>
</protein>
<dbReference type="AlphaFoldDB" id="A0A972JL17"/>
<dbReference type="PROSITE" id="PS00041">
    <property type="entry name" value="HTH_ARAC_FAMILY_1"/>
    <property type="match status" value="1"/>
</dbReference>
<dbReference type="Proteomes" id="UP000737113">
    <property type="component" value="Unassembled WGS sequence"/>
</dbReference>
<evidence type="ECO:0000256" key="4">
    <source>
        <dbReference type="ARBA" id="ARBA00023163"/>
    </source>
</evidence>
<comment type="caution">
    <text evidence="6">The sequence shown here is derived from an EMBL/GenBank/DDBJ whole genome shotgun (WGS) entry which is preliminary data.</text>
</comment>
<sequence>MQPPMNVPEVAFRQSPLPQPGFEILSLESLYQRALAAPQDFAGQPHRIHFYNLLLITEGQGEHFIDFQKYQLQPGSLVLINQGQIQAFDTRSQPKGHLILFTREFLDTVTKGIEVQLFAPSQFVCNYRPCFQASAEVRQALEGLLEVIAAEFTQPRPNNAYLQLLFAALLTKVNEAAPQLQHNTLSKAHTQAFERFISQLNQHLDRIHDARQYAARVGTSYKTLNVICKAATGKTAKQLIDEHRVLEAKRRLRVDNLQVQQLASALGFDEASNFVKYFKKHTSMTPNQFRKAL</sequence>
<keyword evidence="1" id="KW-0805">Transcription regulation</keyword>
<dbReference type="InterPro" id="IPR014710">
    <property type="entry name" value="RmlC-like_jellyroll"/>
</dbReference>
<feature type="domain" description="HTH araC/xylS-type" evidence="5">
    <location>
        <begin position="194"/>
        <end position="292"/>
    </location>
</feature>
<dbReference type="SUPFAM" id="SSF46689">
    <property type="entry name" value="Homeodomain-like"/>
    <property type="match status" value="1"/>
</dbReference>
<dbReference type="Pfam" id="PF12833">
    <property type="entry name" value="HTH_18"/>
    <property type="match status" value="1"/>
</dbReference>
<keyword evidence="3" id="KW-0010">Activator</keyword>
<dbReference type="PROSITE" id="PS01124">
    <property type="entry name" value="HTH_ARAC_FAMILY_2"/>
    <property type="match status" value="1"/>
</dbReference>
<dbReference type="PANTHER" id="PTHR43280:SF32">
    <property type="entry name" value="TRANSCRIPTIONAL REGULATORY PROTEIN"/>
    <property type="match status" value="1"/>
</dbReference>
<evidence type="ECO:0000313" key="6">
    <source>
        <dbReference type="EMBL" id="NMH64957.1"/>
    </source>
</evidence>
<organism evidence="6 7">
    <name type="scientific">Shewanella salipaludis</name>
    <dbReference type="NCBI Taxonomy" id="2723052"/>
    <lineage>
        <taxon>Bacteria</taxon>
        <taxon>Pseudomonadati</taxon>
        <taxon>Pseudomonadota</taxon>
        <taxon>Gammaproteobacteria</taxon>
        <taxon>Alteromonadales</taxon>
        <taxon>Shewanellaceae</taxon>
        <taxon>Shewanella</taxon>
    </lineage>
</organism>
<dbReference type="PRINTS" id="PR00032">
    <property type="entry name" value="HTHARAC"/>
</dbReference>
<evidence type="ECO:0000313" key="7">
    <source>
        <dbReference type="Proteomes" id="UP000737113"/>
    </source>
</evidence>